<comment type="caution">
    <text evidence="1">The sequence shown here is derived from an EMBL/GenBank/DDBJ whole genome shotgun (WGS) entry which is preliminary data.</text>
</comment>
<keyword evidence="2" id="KW-1185">Reference proteome</keyword>
<accession>A0A6G0ZQ46</accession>
<evidence type="ECO:0000313" key="2">
    <source>
        <dbReference type="Proteomes" id="UP000478052"/>
    </source>
</evidence>
<organism evidence="1 2">
    <name type="scientific">Aphis craccivora</name>
    <name type="common">Cowpea aphid</name>
    <dbReference type="NCBI Taxonomy" id="307492"/>
    <lineage>
        <taxon>Eukaryota</taxon>
        <taxon>Metazoa</taxon>
        <taxon>Ecdysozoa</taxon>
        <taxon>Arthropoda</taxon>
        <taxon>Hexapoda</taxon>
        <taxon>Insecta</taxon>
        <taxon>Pterygota</taxon>
        <taxon>Neoptera</taxon>
        <taxon>Paraneoptera</taxon>
        <taxon>Hemiptera</taxon>
        <taxon>Sternorrhyncha</taxon>
        <taxon>Aphidomorpha</taxon>
        <taxon>Aphidoidea</taxon>
        <taxon>Aphididae</taxon>
        <taxon>Aphidini</taxon>
        <taxon>Aphis</taxon>
        <taxon>Aphis</taxon>
    </lineage>
</organism>
<protein>
    <submittedName>
        <fullName evidence="1">Uncharacterized protein</fullName>
    </submittedName>
</protein>
<dbReference type="EMBL" id="VUJU01000080">
    <property type="protein sequence ID" value="KAF0773270.1"/>
    <property type="molecule type" value="Genomic_DNA"/>
</dbReference>
<dbReference type="AlphaFoldDB" id="A0A6G0ZQ46"/>
<dbReference type="Proteomes" id="UP000478052">
    <property type="component" value="Unassembled WGS sequence"/>
</dbReference>
<sequence length="55" mass="6061">MDGTINNELQHFGGKSTLQQCQKIVSFSCKAIDVIRNPFSETFPEVSNLDGNMAV</sequence>
<evidence type="ECO:0000313" key="1">
    <source>
        <dbReference type="EMBL" id="KAF0773270.1"/>
    </source>
</evidence>
<gene>
    <name evidence="1" type="ORF">FWK35_00012826</name>
</gene>
<name>A0A6G0ZQ46_APHCR</name>
<proteinExistence type="predicted"/>
<reference evidence="1 2" key="1">
    <citation type="submission" date="2019-08" db="EMBL/GenBank/DDBJ databases">
        <title>Whole genome of Aphis craccivora.</title>
        <authorList>
            <person name="Voronova N.V."/>
            <person name="Shulinski R.S."/>
            <person name="Bandarenka Y.V."/>
            <person name="Zhorov D.G."/>
            <person name="Warner D."/>
        </authorList>
    </citation>
    <scope>NUCLEOTIDE SEQUENCE [LARGE SCALE GENOMIC DNA]</scope>
    <source>
        <strain evidence="1">180601</strain>
        <tissue evidence="1">Whole Body</tissue>
    </source>
</reference>